<accession>A0ABW9Y9A2</accession>
<comment type="caution">
    <text evidence="2">The sequence shown here is derived from an EMBL/GenBank/DDBJ whole genome shotgun (WGS) entry which is preliminary data.</text>
</comment>
<dbReference type="PROSITE" id="PS51257">
    <property type="entry name" value="PROKAR_LIPOPROTEIN"/>
    <property type="match status" value="1"/>
</dbReference>
<dbReference type="RefSeq" id="WP_161768239.1">
    <property type="nucleotide sequence ID" value="NZ_JAAATW010000004.1"/>
</dbReference>
<sequence length="179" mass="18842">MRLADALLISLILGVLLGACTPTTPETASDALPLSATAQTVQLAEVKDNLDAADRMGAPPAPATMASDEARPLKGLGFAQISGQPGKTTNEKRLMAIRAARMDALRDLTEQVHGIRINATTTIHAAVVRDDSLAAVVQGTLRGARTVRVAPSGSDSYEVEMVLDRETVAYIVRALKGRV</sequence>
<keyword evidence="3" id="KW-1185">Reference proteome</keyword>
<evidence type="ECO:0000313" key="2">
    <source>
        <dbReference type="EMBL" id="NBE09166.1"/>
    </source>
</evidence>
<evidence type="ECO:0000259" key="1">
    <source>
        <dbReference type="Pfam" id="PF02169"/>
    </source>
</evidence>
<evidence type="ECO:0000313" key="3">
    <source>
        <dbReference type="Proteomes" id="UP001517376"/>
    </source>
</evidence>
<dbReference type="InterPro" id="IPR024952">
    <property type="entry name" value="LPP20-like_dom"/>
</dbReference>
<protein>
    <recommendedName>
        <fullName evidence="1">Lipoprotein LPP20-like domain-containing protein</fullName>
    </recommendedName>
</protein>
<name>A0ABW9Y9A2_9RHOB</name>
<dbReference type="EMBL" id="JAAATW010000004">
    <property type="protein sequence ID" value="NBE09166.1"/>
    <property type="molecule type" value="Genomic_DNA"/>
</dbReference>
<gene>
    <name evidence="2" type="ORF">GU920_16600</name>
</gene>
<organism evidence="2 3">
    <name type="scientific">Paragemmobacter ruber</name>
    <dbReference type="NCBI Taxonomy" id="1985673"/>
    <lineage>
        <taxon>Bacteria</taxon>
        <taxon>Pseudomonadati</taxon>
        <taxon>Pseudomonadota</taxon>
        <taxon>Alphaproteobacteria</taxon>
        <taxon>Rhodobacterales</taxon>
        <taxon>Paracoccaceae</taxon>
        <taxon>Paragemmobacter</taxon>
    </lineage>
</organism>
<dbReference type="Pfam" id="PF02169">
    <property type="entry name" value="LPP20"/>
    <property type="match status" value="1"/>
</dbReference>
<feature type="domain" description="Lipoprotein LPP20-like" evidence="1">
    <location>
        <begin position="86"/>
        <end position="164"/>
    </location>
</feature>
<dbReference type="Proteomes" id="UP001517376">
    <property type="component" value="Unassembled WGS sequence"/>
</dbReference>
<reference evidence="3" key="1">
    <citation type="submission" date="2020-01" db="EMBL/GenBank/DDBJ databases">
        <title>Sphingomonas sp. strain CSW-10.</title>
        <authorList>
            <person name="Chen W.-M."/>
        </authorList>
    </citation>
    <scope>NUCLEOTIDE SEQUENCE [LARGE SCALE GENOMIC DNA]</scope>
    <source>
        <strain evidence="3">CCP-1</strain>
    </source>
</reference>
<proteinExistence type="predicted"/>